<accession>A0A4Y5W576</accession>
<organism evidence="1">
    <name type="scientific">Pseudomonas oryzihabitans</name>
    <dbReference type="NCBI Taxonomy" id="47885"/>
    <lineage>
        <taxon>Bacteria</taxon>
        <taxon>Pseudomonadati</taxon>
        <taxon>Pseudomonadota</taxon>
        <taxon>Gammaproteobacteria</taxon>
        <taxon>Pseudomonadales</taxon>
        <taxon>Pseudomonadaceae</taxon>
        <taxon>Pseudomonas</taxon>
    </lineage>
</organism>
<gene>
    <name evidence="1" type="ORF">CCZ28_08600</name>
</gene>
<evidence type="ECO:0000313" key="1">
    <source>
        <dbReference type="EMBL" id="QDD89067.1"/>
    </source>
</evidence>
<name>A0A4Y5W576_9PSED</name>
<proteinExistence type="predicted"/>
<dbReference type="EMBL" id="CP021645">
    <property type="protein sequence ID" value="QDD89067.1"/>
    <property type="molecule type" value="Genomic_DNA"/>
</dbReference>
<reference evidence="1" key="1">
    <citation type="submission" date="2017-05" db="EMBL/GenBank/DDBJ databases">
        <title>Complete genome sequence of Pseudomonas psychrotolerans CS51.</title>
        <authorList>
            <person name="Asaf S."/>
            <person name="Kang S.M."/>
            <person name="Lee I.J."/>
        </authorList>
    </citation>
    <scope>NUCLEOTIDE SEQUENCE [LARGE SCALE GENOMIC DNA]</scope>
    <source>
        <strain evidence="1">CS51</strain>
    </source>
</reference>
<dbReference type="AlphaFoldDB" id="A0A4Y5W576"/>
<protein>
    <submittedName>
        <fullName evidence="1">Uncharacterized protein</fullName>
    </submittedName>
</protein>
<sequence length="83" mass="9024">MVVSAMGLVFHCASPVPARPSFAVGLDPVCSWLTWSSSMDNLERATNELRRACDWSRISTMSGQGIAESANRHNAQRASVAWS</sequence>